<feature type="compositionally biased region" description="Pro residues" evidence="1">
    <location>
        <begin position="217"/>
        <end position="241"/>
    </location>
</feature>
<dbReference type="InterPro" id="IPR051465">
    <property type="entry name" value="Cell_Envelope_Struct_Comp"/>
</dbReference>
<evidence type="ECO:0000313" key="4">
    <source>
        <dbReference type="EMBL" id="QDH23216.1"/>
    </source>
</evidence>
<accession>A0A4Y6V3Q2</accession>
<dbReference type="Proteomes" id="UP000316968">
    <property type="component" value="Chromosome"/>
</dbReference>
<feature type="domain" description="SLH" evidence="3">
    <location>
        <begin position="154"/>
        <end position="216"/>
    </location>
</feature>
<name>A0A4Y6V3Q2_SACBS</name>
<feature type="signal peptide" evidence="2">
    <location>
        <begin position="1"/>
        <end position="25"/>
    </location>
</feature>
<dbReference type="EMBL" id="CP041217">
    <property type="protein sequence ID" value="QDH23216.1"/>
    <property type="molecule type" value="Genomic_DNA"/>
</dbReference>
<proteinExistence type="predicted"/>
<dbReference type="InterPro" id="IPR056284">
    <property type="entry name" value="AIR9-like_A9"/>
</dbReference>
<evidence type="ECO:0000256" key="1">
    <source>
        <dbReference type="SAM" id="MobiDB-lite"/>
    </source>
</evidence>
<reference evidence="4 5" key="1">
    <citation type="submission" date="2019-06" db="EMBL/GenBank/DDBJ databases">
        <title>Saccharibacillus brassicae sp. nov., an endophytic bacterium isolated from Chinese cabbage seeds (Brassica pekinensis).</title>
        <authorList>
            <person name="Jiang L."/>
            <person name="Lee J."/>
            <person name="Kim S.W."/>
        </authorList>
    </citation>
    <scope>NUCLEOTIDE SEQUENCE [LARGE SCALE GENOMIC DNA]</scope>
    <source>
        <strain evidence="5">KCTC 43072 / ATSA2</strain>
    </source>
</reference>
<dbReference type="Pfam" id="PF00395">
    <property type="entry name" value="SLH"/>
    <property type="match status" value="3"/>
</dbReference>
<feature type="region of interest" description="Disordered" evidence="1">
    <location>
        <begin position="254"/>
        <end position="282"/>
    </location>
</feature>
<dbReference type="InterPro" id="IPR001119">
    <property type="entry name" value="SLH_dom"/>
</dbReference>
<evidence type="ECO:0000256" key="2">
    <source>
        <dbReference type="SAM" id="SignalP"/>
    </source>
</evidence>
<dbReference type="PANTHER" id="PTHR43308:SF5">
    <property type="entry name" value="S-LAYER PROTEIN _ PEPTIDOGLYCAN ENDO-BETA-N-ACETYLGLUCOSAMINIDASE"/>
    <property type="match status" value="1"/>
</dbReference>
<feature type="domain" description="SLH" evidence="3">
    <location>
        <begin position="29"/>
        <end position="89"/>
    </location>
</feature>
<dbReference type="Pfam" id="PF23197">
    <property type="entry name" value="IG_AIR9"/>
    <property type="match status" value="1"/>
</dbReference>
<dbReference type="AlphaFoldDB" id="A0A4Y6V3Q2"/>
<dbReference type="OrthoDB" id="5845122at2"/>
<feature type="domain" description="SLH" evidence="3">
    <location>
        <begin position="90"/>
        <end position="153"/>
    </location>
</feature>
<dbReference type="Gene3D" id="2.60.40.2700">
    <property type="match status" value="2"/>
</dbReference>
<organism evidence="4 5">
    <name type="scientific">Saccharibacillus brassicae</name>
    <dbReference type="NCBI Taxonomy" id="2583377"/>
    <lineage>
        <taxon>Bacteria</taxon>
        <taxon>Bacillati</taxon>
        <taxon>Bacillota</taxon>
        <taxon>Bacilli</taxon>
        <taxon>Bacillales</taxon>
        <taxon>Paenibacillaceae</taxon>
        <taxon>Saccharibacillus</taxon>
    </lineage>
</organism>
<protein>
    <recommendedName>
        <fullName evidence="3">SLH domain-containing protein</fullName>
    </recommendedName>
</protein>
<gene>
    <name evidence="4" type="ORF">FFV09_21540</name>
</gene>
<feature type="chain" id="PRO_5021211936" description="SLH domain-containing protein" evidence="2">
    <location>
        <begin position="26"/>
        <end position="707"/>
    </location>
</feature>
<evidence type="ECO:0000259" key="3">
    <source>
        <dbReference type="PROSITE" id="PS51272"/>
    </source>
</evidence>
<dbReference type="KEGG" id="saca:FFV09_21540"/>
<dbReference type="PROSITE" id="PS51272">
    <property type="entry name" value="SLH"/>
    <property type="match status" value="3"/>
</dbReference>
<feature type="region of interest" description="Disordered" evidence="1">
    <location>
        <begin position="213"/>
        <end position="241"/>
    </location>
</feature>
<sequence length="707" mass="75834">MNSSKKMIASLLIATSLTSPLTAFAAEPAPAFKDLDKAATWSRDAITQAKLLNLFAGDVNGNFRPSDQITREEMAKIIVNLLELPLNEDTDTRFKDVPATAWSAPYIAAVQQAGIMLGTGDGRFNPKQLLTREQLAIVIVKTLNLPLEANAASLSQFEDADTIHDWAARYVASAIKSGLMVGNGSKFEPTVRTQRQEAAMVAIRTYAVKQEQASVPAPVPVPAPTPAPPPAPVPTPAPTPVPTPDPIPVYIPDPTPVPTPAPTPVPVPEPTPVPEPENAAPKATHLKISGKLKVGEKLSGGYLFEDAEQDKEQGTSLKWYRVDLQGKRTEVGAGPTYTLVAEDADHGIAFEVTPVDAAGKIGLAYAVSSSFTVLPAEPVVHAPNATEVTIKGTFEVGQRINGSYSFQDIDLDREQGSTYKWYRQESDGSKVEISGATSTLYILTVADAGKKIIFEVTPIDASGQTGQPVSSEAFAVTDPAPVFTDAVPTIAQPENQLFSPRPLTPDSKDGDLKSVMLERNLETDISYIQGHPYEYTYPVTNYKLGSPITANGSYKLTIMDYAGQKTSTYFTIDQRQPMLTDVYVPQDTSYKPGQGITLAFTYGTAVKLPAGTAQTMQNFEQALKEVNSSYTFGVGSKLEFSGYNSSYSPDFATSLMITLGDHAFIPDEGVILTVSPFLILSPSEIPVGPIDTSTGKFTIAIPSLVQP</sequence>
<keyword evidence="2" id="KW-0732">Signal</keyword>
<dbReference type="PANTHER" id="PTHR43308">
    <property type="entry name" value="OUTER MEMBRANE PROTEIN ALPHA-RELATED"/>
    <property type="match status" value="1"/>
</dbReference>
<keyword evidence="5" id="KW-1185">Reference proteome</keyword>
<dbReference type="RefSeq" id="WP_141449753.1">
    <property type="nucleotide sequence ID" value="NZ_CP041217.1"/>
</dbReference>
<feature type="compositionally biased region" description="Pro residues" evidence="1">
    <location>
        <begin position="254"/>
        <end position="275"/>
    </location>
</feature>
<evidence type="ECO:0000313" key="5">
    <source>
        <dbReference type="Proteomes" id="UP000316968"/>
    </source>
</evidence>